<name>A0A0C3DZ20_9AGAM</name>
<sequence length="295" mass="32750">MSSEASSPIINPVVYLNYLSPGIASEFELSRNVTLVTLGALIWDILSSIPEDYRLIQTGSFSIVLCAYFLARPTNLVMVTLSALEKTGPISNCVVVVMVMVAFQVLSSAASSYLFLKRAHAVYFKHKIVKYTFSFLWLVGVGTSCAVFFGSLHNWVEIADTKHCVRIQDVGALSIAFMDPMLFDTLIYIAVTYKILTTHQMGVVGWKTLCCWTALPHFSRAVLQGSQQYYLITTGINMTRFIMTLTPTLSPSLQVILANPALALTSVMACRVHRNLITGFNEIDRRGADNNNIRR</sequence>
<feature type="transmembrane region" description="Helical" evidence="1">
    <location>
        <begin position="128"/>
        <end position="150"/>
    </location>
</feature>
<accession>A0A0C3DZ20</accession>
<feature type="transmembrane region" description="Helical" evidence="1">
    <location>
        <begin position="170"/>
        <end position="191"/>
    </location>
</feature>
<reference evidence="3" key="2">
    <citation type="submission" date="2015-01" db="EMBL/GenBank/DDBJ databases">
        <title>Evolutionary Origins and Diversification of the Mycorrhizal Mutualists.</title>
        <authorList>
            <consortium name="DOE Joint Genome Institute"/>
            <consortium name="Mycorrhizal Genomics Consortium"/>
            <person name="Kohler A."/>
            <person name="Kuo A."/>
            <person name="Nagy L.G."/>
            <person name="Floudas D."/>
            <person name="Copeland A."/>
            <person name="Barry K.W."/>
            <person name="Cichocki N."/>
            <person name="Veneault-Fourrey C."/>
            <person name="LaButti K."/>
            <person name="Lindquist E.A."/>
            <person name="Lipzen A."/>
            <person name="Lundell T."/>
            <person name="Morin E."/>
            <person name="Murat C."/>
            <person name="Riley R."/>
            <person name="Ohm R."/>
            <person name="Sun H."/>
            <person name="Tunlid A."/>
            <person name="Henrissat B."/>
            <person name="Grigoriev I.V."/>
            <person name="Hibbett D.S."/>
            <person name="Martin F."/>
        </authorList>
    </citation>
    <scope>NUCLEOTIDE SEQUENCE [LARGE SCALE GENOMIC DNA]</scope>
    <source>
        <strain evidence="3">Foug A</strain>
    </source>
</reference>
<protein>
    <recommendedName>
        <fullName evidence="4">G-protein coupled receptors family 1 profile domain-containing protein</fullName>
    </recommendedName>
</protein>
<gene>
    <name evidence="2" type="ORF">SCLCIDRAFT_871853</name>
</gene>
<feature type="transmembrane region" description="Helical" evidence="1">
    <location>
        <begin position="94"/>
        <end position="116"/>
    </location>
</feature>
<dbReference type="EMBL" id="KN822051">
    <property type="protein sequence ID" value="KIM61464.1"/>
    <property type="molecule type" value="Genomic_DNA"/>
</dbReference>
<reference evidence="2 3" key="1">
    <citation type="submission" date="2014-04" db="EMBL/GenBank/DDBJ databases">
        <authorList>
            <consortium name="DOE Joint Genome Institute"/>
            <person name="Kuo A."/>
            <person name="Kohler A."/>
            <person name="Nagy L.G."/>
            <person name="Floudas D."/>
            <person name="Copeland A."/>
            <person name="Barry K.W."/>
            <person name="Cichocki N."/>
            <person name="Veneault-Fourrey C."/>
            <person name="LaButti K."/>
            <person name="Lindquist E.A."/>
            <person name="Lipzen A."/>
            <person name="Lundell T."/>
            <person name="Morin E."/>
            <person name="Murat C."/>
            <person name="Sun H."/>
            <person name="Tunlid A."/>
            <person name="Henrissat B."/>
            <person name="Grigoriev I.V."/>
            <person name="Hibbett D.S."/>
            <person name="Martin F."/>
            <person name="Nordberg H.P."/>
            <person name="Cantor M.N."/>
            <person name="Hua S.X."/>
        </authorList>
    </citation>
    <scope>NUCLEOTIDE SEQUENCE [LARGE SCALE GENOMIC DNA]</scope>
    <source>
        <strain evidence="2 3">Foug A</strain>
    </source>
</reference>
<dbReference type="Proteomes" id="UP000053989">
    <property type="component" value="Unassembled WGS sequence"/>
</dbReference>
<dbReference type="AlphaFoldDB" id="A0A0C3DZ20"/>
<proteinExistence type="predicted"/>
<keyword evidence="1" id="KW-1133">Transmembrane helix</keyword>
<keyword evidence="1" id="KW-0812">Transmembrane</keyword>
<keyword evidence="1" id="KW-0472">Membrane</keyword>
<evidence type="ECO:0000313" key="2">
    <source>
        <dbReference type="EMBL" id="KIM61464.1"/>
    </source>
</evidence>
<keyword evidence="3" id="KW-1185">Reference proteome</keyword>
<dbReference type="InParanoid" id="A0A0C3DZ20"/>
<evidence type="ECO:0000256" key="1">
    <source>
        <dbReference type="SAM" id="Phobius"/>
    </source>
</evidence>
<dbReference type="OrthoDB" id="3038990at2759"/>
<evidence type="ECO:0000313" key="3">
    <source>
        <dbReference type="Proteomes" id="UP000053989"/>
    </source>
</evidence>
<organism evidence="2 3">
    <name type="scientific">Scleroderma citrinum Foug A</name>
    <dbReference type="NCBI Taxonomy" id="1036808"/>
    <lineage>
        <taxon>Eukaryota</taxon>
        <taxon>Fungi</taxon>
        <taxon>Dikarya</taxon>
        <taxon>Basidiomycota</taxon>
        <taxon>Agaricomycotina</taxon>
        <taxon>Agaricomycetes</taxon>
        <taxon>Agaricomycetidae</taxon>
        <taxon>Boletales</taxon>
        <taxon>Sclerodermatineae</taxon>
        <taxon>Sclerodermataceae</taxon>
        <taxon>Scleroderma</taxon>
    </lineage>
</organism>
<evidence type="ECO:0008006" key="4">
    <source>
        <dbReference type="Google" id="ProtNLM"/>
    </source>
</evidence>
<dbReference type="HOGENOM" id="CLU_060549_3_0_1"/>